<dbReference type="GO" id="GO:0006361">
    <property type="term" value="P:transcription initiation at RNA polymerase I promoter"/>
    <property type="evidence" value="ECO:0007669"/>
    <property type="project" value="TreeGrafter"/>
</dbReference>
<dbReference type="GO" id="GO:0000182">
    <property type="term" value="F:rDNA binding"/>
    <property type="evidence" value="ECO:0007669"/>
    <property type="project" value="TreeGrafter"/>
</dbReference>
<dbReference type="PANTHER" id="PTHR28079:SF1">
    <property type="entry name" value="RNA POLYMERASE I-SPECIFIC TRANSCRIPTION INITIATION FACTOR RRN5"/>
    <property type="match status" value="1"/>
</dbReference>
<comment type="caution">
    <text evidence="2">The sequence shown here is derived from an EMBL/GenBank/DDBJ whole genome shotgun (WGS) entry which is preliminary data.</text>
</comment>
<name>A0A8H3TWU0_9TREE</name>
<organism evidence="2 3">
    <name type="scientific">Naganishia liquefaciens</name>
    <dbReference type="NCBI Taxonomy" id="104408"/>
    <lineage>
        <taxon>Eukaryota</taxon>
        <taxon>Fungi</taxon>
        <taxon>Dikarya</taxon>
        <taxon>Basidiomycota</taxon>
        <taxon>Agaricomycotina</taxon>
        <taxon>Tremellomycetes</taxon>
        <taxon>Filobasidiales</taxon>
        <taxon>Filobasidiaceae</taxon>
        <taxon>Naganishia</taxon>
    </lineage>
</organism>
<dbReference type="GO" id="GO:0042790">
    <property type="term" value="P:nucleolar large rRNA transcription by RNA polymerase I"/>
    <property type="evidence" value="ECO:0007669"/>
    <property type="project" value="InterPro"/>
</dbReference>
<feature type="region of interest" description="Disordered" evidence="1">
    <location>
        <begin position="919"/>
        <end position="941"/>
    </location>
</feature>
<feature type="region of interest" description="Disordered" evidence="1">
    <location>
        <begin position="44"/>
        <end position="76"/>
    </location>
</feature>
<feature type="region of interest" description="Disordered" evidence="1">
    <location>
        <begin position="546"/>
        <end position="579"/>
    </location>
</feature>
<keyword evidence="3" id="KW-1185">Reference proteome</keyword>
<feature type="compositionally biased region" description="Low complexity" evidence="1">
    <location>
        <begin position="420"/>
        <end position="435"/>
    </location>
</feature>
<dbReference type="Proteomes" id="UP000620104">
    <property type="component" value="Unassembled WGS sequence"/>
</dbReference>
<dbReference type="OrthoDB" id="2240312at2759"/>
<feature type="region of interest" description="Disordered" evidence="1">
    <location>
        <begin position="1112"/>
        <end position="1201"/>
    </location>
</feature>
<dbReference type="InterPro" id="IPR039601">
    <property type="entry name" value="Rrn5"/>
</dbReference>
<feature type="region of interest" description="Disordered" evidence="1">
    <location>
        <begin position="285"/>
        <end position="331"/>
    </location>
</feature>
<accession>A0A8H3TWU0</accession>
<feature type="region of interest" description="Disordered" evidence="1">
    <location>
        <begin position="684"/>
        <end position="766"/>
    </location>
</feature>
<feature type="compositionally biased region" description="Pro residues" evidence="1">
    <location>
        <begin position="289"/>
        <end position="306"/>
    </location>
</feature>
<proteinExistence type="predicted"/>
<dbReference type="EMBL" id="BLZA01000030">
    <property type="protein sequence ID" value="GHJ88245.1"/>
    <property type="molecule type" value="Genomic_DNA"/>
</dbReference>
<gene>
    <name evidence="2" type="ORF">NliqN6_4647</name>
</gene>
<dbReference type="AlphaFoldDB" id="A0A8H3TWU0"/>
<dbReference type="GO" id="GO:0001181">
    <property type="term" value="F:RNA polymerase I general transcription initiation factor activity"/>
    <property type="evidence" value="ECO:0007669"/>
    <property type="project" value="TreeGrafter"/>
</dbReference>
<dbReference type="SMART" id="SM00384">
    <property type="entry name" value="AT_hook"/>
    <property type="match status" value="2"/>
</dbReference>
<feature type="compositionally biased region" description="Basic and acidic residues" evidence="1">
    <location>
        <begin position="322"/>
        <end position="331"/>
    </location>
</feature>
<feature type="region of interest" description="Disordered" evidence="1">
    <location>
        <begin position="361"/>
        <end position="435"/>
    </location>
</feature>
<feature type="compositionally biased region" description="Basic and acidic residues" evidence="1">
    <location>
        <begin position="1143"/>
        <end position="1162"/>
    </location>
</feature>
<dbReference type="PANTHER" id="PTHR28079">
    <property type="entry name" value="RNA POLYMERASE I-SPECIFIC TRANSCRIPTION INITIATION FACTOR RRN5"/>
    <property type="match status" value="1"/>
</dbReference>
<dbReference type="GO" id="GO:0000500">
    <property type="term" value="C:RNA polymerase I upstream activating factor complex"/>
    <property type="evidence" value="ECO:0007669"/>
    <property type="project" value="InterPro"/>
</dbReference>
<evidence type="ECO:0000313" key="3">
    <source>
        <dbReference type="Proteomes" id="UP000620104"/>
    </source>
</evidence>
<feature type="compositionally biased region" description="Polar residues" evidence="1">
    <location>
        <begin position="308"/>
        <end position="321"/>
    </location>
</feature>
<protein>
    <submittedName>
        <fullName evidence="2">Uncharacterized protein</fullName>
    </submittedName>
</protein>
<dbReference type="InterPro" id="IPR017956">
    <property type="entry name" value="AT_hook_DNA-bd_motif"/>
</dbReference>
<sequence>MELPPPQQPPPTFELDPDLAWHDTEFRHHLAYLGRFPHGAVTEGTICPSRSGSGSGSGSGFPPSFGESGRSVSDTTGTVWTDTEKLAFFGALARRSRWRPDLMADDIGGSKTQREVVEYLAALERERRIVKVFQRPRRVPGMSARRQGWVNGLAPAARELSAARIEWEEKCAEKFRCGGTDEEPTVAETLPARDESLRAFEAVAATHRKEAHELVKQFRPDDGDDAHQRAMRPRRMDILRRAKVALDRALERAKADRAAHIVEGVLRACDANGLKVMDVLVRQSAETTAPPPGPGPSHASPPPPHPIDTTTSRPQQRTIPSTRERQERERYAYLARFPVRRLDERHKAEKQMLAKRIRRREVRARKRVEGEAAEAGGEDGAGGAGESSTEATADTARVETGGPLQDSGAASVHAKPSNLPSDMPRTTTSSTTLTALLPDDPHRAALPLDLTSHRTHRSDTLAKHATKIVQEQYEKARAAYLARIPRDQLTAEQKHEKRTLGQRVRARERYRAIAAAKVGLKVEELGMHMVDAPTADVRLLVLSERKRRRSTGQSRDGPAAEREGQAQRHQRYAEEEDEYERMLAMPAESLSKEDRDTMLKLGSRIRSREWRRAQSTRVMTTGLKRERTVEMDADAAQGAEDAGEMANLPSAADSIQASTTINNVQKPVVVLELRQTQTSASCKNQAIAAEAPDGTPETAEPIKRKRGRPPKTPAAVQSAETVEPIKRKRGRPPKTAVPAQSIDSTTTAAPAHVKPSEQRTRRANQYDDLGIGKTRFAQELKAYHDSIALEFVSFCNLCDRELEEEFSLLLRVNAKAVESLLKESRYAPQLYAFAQGRRLDLLDLQGMAKLLSRAAKGEEGRTVDLTQLMASLGSMDSLIRRTIELCSEITADPRLPDSAPAMVDQDSMLLSLSLLGQRSTQKTSREEKAAASNADSPLPTRIPDAEWVDLVNPDDGLFEQDPMAEIDAETEIDELRLLEVEEQQAALDRLEDEEYESRLETAIRHPEAVVMLDSALPVLENDIFDWTMYERDKNGRWRDAQKQMLQQSLPETWTKGISDEMPASTAAAREERVKRINGLRHVLQSTIYHQDRMRWQRIKRLRDPMYRYGGVPRPSNTYKSAAYIDTTDEGDSETETEEEGEIERDSTAVDHDPFEKEDELERSTGFCDHAPSDKEDELEGENEFEDYDSFEKEDELMEEHD</sequence>
<evidence type="ECO:0000313" key="2">
    <source>
        <dbReference type="EMBL" id="GHJ88245.1"/>
    </source>
</evidence>
<evidence type="ECO:0000256" key="1">
    <source>
        <dbReference type="SAM" id="MobiDB-lite"/>
    </source>
</evidence>
<feature type="compositionally biased region" description="Acidic residues" evidence="1">
    <location>
        <begin position="1126"/>
        <end position="1142"/>
    </location>
</feature>
<feature type="compositionally biased region" description="Acidic residues" evidence="1">
    <location>
        <begin position="1174"/>
        <end position="1201"/>
    </location>
</feature>
<feature type="compositionally biased region" description="Low complexity" evidence="1">
    <location>
        <begin position="60"/>
        <end position="71"/>
    </location>
</feature>
<reference evidence="2" key="1">
    <citation type="submission" date="2020-07" db="EMBL/GenBank/DDBJ databases">
        <title>Draft Genome Sequence of a Deep-Sea Yeast, Naganishia (Cryptococcus) liquefaciens strain N6.</title>
        <authorList>
            <person name="Han Y.W."/>
            <person name="Kajitani R."/>
            <person name="Morimoto H."/>
            <person name="Parhat M."/>
            <person name="Tsubouchi H."/>
            <person name="Bakenova O."/>
            <person name="Ogata M."/>
            <person name="Argunhan B."/>
            <person name="Aoki R."/>
            <person name="Kajiwara S."/>
            <person name="Itoh T."/>
            <person name="Iwasaki H."/>
        </authorList>
    </citation>
    <scope>NUCLEOTIDE SEQUENCE</scope>
    <source>
        <strain evidence="2">N6</strain>
    </source>
</reference>